<comment type="caution">
    <text evidence="3">The sequence shown here is derived from an EMBL/GenBank/DDBJ whole genome shotgun (WGS) entry which is preliminary data.</text>
</comment>
<dbReference type="STRING" id="249408.BOO71_0012577"/>
<evidence type="ECO:0000256" key="1">
    <source>
        <dbReference type="ARBA" id="ARBA00022801"/>
    </source>
</evidence>
<keyword evidence="4" id="KW-1185">Reference proteome</keyword>
<dbReference type="Proteomes" id="UP000186607">
    <property type="component" value="Unassembled WGS sequence"/>
</dbReference>
<dbReference type="RefSeq" id="WP_075835919.1">
    <property type="nucleotide sequence ID" value="NZ_MSTI01000151.1"/>
</dbReference>
<dbReference type="EMBL" id="MSTI01000151">
    <property type="protein sequence ID" value="OLV16243.1"/>
    <property type="molecule type" value="Genomic_DNA"/>
</dbReference>
<protein>
    <submittedName>
        <fullName evidence="3">Epoxide hydrolase</fullName>
    </submittedName>
</protein>
<dbReference type="InterPro" id="IPR029058">
    <property type="entry name" value="AB_hydrolase_fold"/>
</dbReference>
<organism evidence="3 4">
    <name type="scientific">Deinococcus marmoris</name>
    <dbReference type="NCBI Taxonomy" id="249408"/>
    <lineage>
        <taxon>Bacteria</taxon>
        <taxon>Thermotogati</taxon>
        <taxon>Deinococcota</taxon>
        <taxon>Deinococci</taxon>
        <taxon>Deinococcales</taxon>
        <taxon>Deinococcaceae</taxon>
        <taxon>Deinococcus</taxon>
    </lineage>
</organism>
<dbReference type="Gene3D" id="3.40.50.1820">
    <property type="entry name" value="alpha/beta hydrolase"/>
    <property type="match status" value="1"/>
</dbReference>
<dbReference type="SUPFAM" id="SSF53474">
    <property type="entry name" value="alpha/beta-Hydrolases"/>
    <property type="match status" value="1"/>
</dbReference>
<accession>A0A1U7NTJ0</accession>
<dbReference type="GO" id="GO:0016787">
    <property type="term" value="F:hydrolase activity"/>
    <property type="evidence" value="ECO:0007669"/>
    <property type="project" value="UniProtKB-KW"/>
</dbReference>
<keyword evidence="1 3" id="KW-0378">Hydrolase</keyword>
<dbReference type="InterPro" id="IPR000073">
    <property type="entry name" value="AB_hydrolase_1"/>
</dbReference>
<sequence length="300" mass="32261">MTTPAAQIPGFPSQTATVDGVRLHYRLGGNPSGAPVLLWHGFLGTSYTWRKVMALLAEAGYAVLAPDMRGYGDSDKPAETEGYDGQALAEEFRTLVKQLGFGAGRPLIVAAHDMGAPPALLWAAAYPDEIAGLLYLDEPVMLAEVLTKLIAYTPQIAGSGGLWWWTLALAPGIPERLIVGNERAFLSWFYEHSSATPGAIEPRAVDEYLRTFSGARGVLGALGVYRASFVTQQQTAPLSRQKVQVPVVALGGEKGLGGQVREMVERVATQVTGEVLPGCGHFIPEERPEEVVRYVQNLTT</sequence>
<evidence type="ECO:0000259" key="2">
    <source>
        <dbReference type="Pfam" id="PF00561"/>
    </source>
</evidence>
<proteinExistence type="predicted"/>
<reference evidence="3 4" key="1">
    <citation type="submission" date="2017-01" db="EMBL/GenBank/DDBJ databases">
        <title>Genome Analysis of Deinococcus marmoris KOPRI26562.</title>
        <authorList>
            <person name="Kim J.H."/>
            <person name="Oh H.-M."/>
        </authorList>
    </citation>
    <scope>NUCLEOTIDE SEQUENCE [LARGE SCALE GENOMIC DNA]</scope>
    <source>
        <strain evidence="3 4">KOPRI26562</strain>
    </source>
</reference>
<gene>
    <name evidence="3" type="ORF">BOO71_0012577</name>
</gene>
<feature type="domain" description="AB hydrolase-1" evidence="2">
    <location>
        <begin position="35"/>
        <end position="288"/>
    </location>
</feature>
<name>A0A1U7NTJ0_9DEIO</name>
<dbReference type="InterPro" id="IPR000639">
    <property type="entry name" value="Epox_hydrolase-like"/>
</dbReference>
<evidence type="ECO:0000313" key="4">
    <source>
        <dbReference type="Proteomes" id="UP000186607"/>
    </source>
</evidence>
<dbReference type="PANTHER" id="PTHR43329">
    <property type="entry name" value="EPOXIDE HYDROLASE"/>
    <property type="match status" value="1"/>
</dbReference>
<dbReference type="AlphaFoldDB" id="A0A1U7NTJ0"/>
<dbReference type="Pfam" id="PF00561">
    <property type="entry name" value="Abhydrolase_1"/>
    <property type="match status" value="1"/>
</dbReference>
<dbReference type="PRINTS" id="PR00412">
    <property type="entry name" value="EPOXHYDRLASE"/>
</dbReference>
<evidence type="ECO:0000313" key="3">
    <source>
        <dbReference type="EMBL" id="OLV16243.1"/>
    </source>
</evidence>